<evidence type="ECO:0000313" key="1">
    <source>
        <dbReference type="EMBL" id="EJX05947.1"/>
    </source>
</evidence>
<protein>
    <submittedName>
        <fullName evidence="1">Uncharacterized protein</fullName>
    </submittedName>
</protein>
<comment type="caution">
    <text evidence="1">The sequence shown here is derived from an EMBL/GenBank/DDBJ whole genome shotgun (WGS) entry which is preliminary data.</text>
</comment>
<gene>
    <name evidence="1" type="ORF">EVA_05946</name>
</gene>
<dbReference type="AlphaFoldDB" id="J9GF24"/>
<name>J9GF24_9ZZZZ</name>
<dbReference type="EMBL" id="AMCI01001318">
    <property type="protein sequence ID" value="EJX05947.1"/>
    <property type="molecule type" value="Genomic_DNA"/>
</dbReference>
<organism evidence="1">
    <name type="scientific">gut metagenome</name>
    <dbReference type="NCBI Taxonomy" id="749906"/>
    <lineage>
        <taxon>unclassified sequences</taxon>
        <taxon>metagenomes</taxon>
        <taxon>organismal metagenomes</taxon>
    </lineage>
</organism>
<sequence length="47" mass="5724">MSRFLCGRRGSRVRSWTAKVRTARSRLFVRPISFRRHLSFDIICRQR</sequence>
<reference evidence="1" key="1">
    <citation type="journal article" date="2012" name="PLoS ONE">
        <title>Gene sets for utilization of primary and secondary nutrition supplies in the distal gut of endangered iberian lynx.</title>
        <authorList>
            <person name="Alcaide M."/>
            <person name="Messina E."/>
            <person name="Richter M."/>
            <person name="Bargiela R."/>
            <person name="Peplies J."/>
            <person name="Huws S.A."/>
            <person name="Newbold C.J."/>
            <person name="Golyshin P.N."/>
            <person name="Simon M.A."/>
            <person name="Lopez G."/>
            <person name="Yakimov M.M."/>
            <person name="Ferrer M."/>
        </authorList>
    </citation>
    <scope>NUCLEOTIDE SEQUENCE</scope>
</reference>
<accession>J9GF24</accession>
<proteinExistence type="predicted"/>